<feature type="compositionally biased region" description="Low complexity" evidence="1">
    <location>
        <begin position="171"/>
        <end position="183"/>
    </location>
</feature>
<accession>A0A498KZW8</accession>
<reference evidence="3 4" key="1">
    <citation type="submission" date="2019-01" db="EMBL/GenBank/DDBJ databases">
        <title>Halorientalis sp. F13-25 a new haloarchaeum isolated from hypersaline water.</title>
        <authorList>
            <person name="Ana D.-V."/>
            <person name="Cristina S.-P."/>
            <person name="Antonio V."/>
        </authorList>
    </citation>
    <scope>NUCLEOTIDE SEQUENCE [LARGE SCALE GENOMIC DNA]</scope>
    <source>
        <strain evidence="3 4">F13-25</strain>
    </source>
</reference>
<name>A0A498KZW8_9EURY</name>
<dbReference type="Proteomes" id="UP000289691">
    <property type="component" value="Unassembled WGS sequence"/>
</dbReference>
<keyword evidence="4" id="KW-1185">Reference proteome</keyword>
<dbReference type="InterPro" id="IPR038765">
    <property type="entry name" value="Papain-like_cys_pep_sf"/>
</dbReference>
<feature type="compositionally biased region" description="Low complexity" evidence="1">
    <location>
        <begin position="115"/>
        <end position="132"/>
    </location>
</feature>
<evidence type="ECO:0000313" key="3">
    <source>
        <dbReference type="EMBL" id="RXK47803.1"/>
    </source>
</evidence>
<dbReference type="PANTHER" id="PTHR42736:SF1">
    <property type="entry name" value="PROTEIN-GLUTAMINE GAMMA-GLUTAMYLTRANSFERASE"/>
    <property type="match status" value="1"/>
</dbReference>
<organism evidence="3 4">
    <name type="scientific">Halorientalis pallida</name>
    <dbReference type="NCBI Taxonomy" id="2479928"/>
    <lineage>
        <taxon>Archaea</taxon>
        <taxon>Methanobacteriati</taxon>
        <taxon>Methanobacteriota</taxon>
        <taxon>Stenosarchaea group</taxon>
        <taxon>Halobacteria</taxon>
        <taxon>Halobacteriales</taxon>
        <taxon>Haloarculaceae</taxon>
        <taxon>Halorientalis</taxon>
    </lineage>
</organism>
<dbReference type="InterPro" id="IPR002931">
    <property type="entry name" value="Transglutaminase-like"/>
</dbReference>
<dbReference type="Gene3D" id="3.10.620.30">
    <property type="match status" value="1"/>
</dbReference>
<dbReference type="Pfam" id="PF01841">
    <property type="entry name" value="Transglut_core"/>
    <property type="match status" value="1"/>
</dbReference>
<feature type="domain" description="Transglutaminase-like" evidence="2">
    <location>
        <begin position="445"/>
        <end position="515"/>
    </location>
</feature>
<feature type="compositionally biased region" description="Low complexity" evidence="1">
    <location>
        <begin position="633"/>
        <end position="651"/>
    </location>
</feature>
<dbReference type="Pfam" id="PF11992">
    <property type="entry name" value="TgpA_N"/>
    <property type="match status" value="1"/>
</dbReference>
<gene>
    <name evidence="3" type="ORF">EAF64_14220</name>
</gene>
<feature type="region of interest" description="Disordered" evidence="1">
    <location>
        <begin position="357"/>
        <end position="378"/>
    </location>
</feature>
<sequence>MSRDLSGAGLSALCIGTIVLASSLFGVPLTDGGVNSGLGDSGTPESQSGGGTGGVGTADGMRTPGSGSGGSGGGQSGPGEPTRNSPGSGAGSGSGPGPGSEPGPGSGGNPCPYAVQTPGQDQQQDTPVQPTPVRDRDIGAPTTEPPESDRCRNAPNPNSRTPSPSESENNGTAGTSTGSGSAGRSEPSNSTQGSGGAGSNPSDHGQSGQSDGGGTRSSESASGGSGQQSGQSTSRSQQSVIGPSRGNRTSLGGPVSRSNPQIQFVVDADTAAYWRTMAYDQYTGTGWQRTVDDRPSVPEPSMAGDRFIHEITAKQPLPAQTLPTAWRPQRLIDGEEYGRVTDDGRLVSTQTVGANESYTVSSQLPPSSAATLQQADGTAPPALAQHYTELPSNVPDRVGLLTGSLTSDADTRYETAAQIERWLEANKNYSLNARDAPSNFVDTFLFDMDRGYCQYFAAAMVVMLRTQDVPARYVTGYSPGQKTDDGTVVVRKMNAHAWVEVYVPGEGWVQFDPTPPSPRTNLEGQALNGARAQGVAGVDTPASQGESYAPPSQGSPAKSGSPGSQSGSGGPGQTDKQGSGGGQQRQQSEGSGQQGQSGSRGQRRQTGSGQQNQQGGQSQQGQSGSSGGEDSGSEGQEGTQGSSSEEGSDQSQQREESEDTDSTEDTSTPAYNISVDGEAISGRNITVTVTRSGSPQNGVTVLFNNESVGETDTNGQLSARVPFQEELLIEVQPPADDSSSVRSPAQRGAAGFAGSSTLSIGFASGTAVIPDGPFVSKRPQQSDDGSNRTVRLDVDTGLRVVAPETPTPGQSVPVRTMIEQFPVTEAAVSVNGQFVGLTNESGYVIVDIPYAEQLNITAERGEARATTTVTPEVLAISVTGERTPGKSLRVKPTVGNATVPNATVRLDGKRVGETNASGNATFTVPFRPDIVVGVSRGELAVNRTIDLPDELTVTTSGLAVPGLSVTTTVTINGEPVPNATVRGNGGVLGTTASSGVLDVSLPFQNSYKLTVSRGELRGSTTVSWILLLPVLGVLGLLALAGVTLSDRYLDVGPSPIGLMARVHQVTASALQRLVSSVVGAIAYVVGLLERLEAYCRRLLSDTLATLRATPGRIASWFDRQHHRIQAWFQTQWASLRSALTRYYVSVRETDPRALVGILAAAIWRRVKSVQRVATSRDTEATQGTAVTTSEDDGRIDIQQAWRELTARVQVSNPQATTPVQYGERAIDRGFPADAVETLTELYRKAEYSYWDPTTADERQARDALQRIRRELDHDRSQGGTADD</sequence>
<dbReference type="SMART" id="SM00460">
    <property type="entry name" value="TGc"/>
    <property type="match status" value="1"/>
</dbReference>
<evidence type="ECO:0000313" key="4">
    <source>
        <dbReference type="Proteomes" id="UP000289691"/>
    </source>
</evidence>
<dbReference type="InterPro" id="IPR021878">
    <property type="entry name" value="TgpA_N"/>
</dbReference>
<feature type="compositionally biased region" description="Gly residues" evidence="1">
    <location>
        <begin position="566"/>
        <end position="583"/>
    </location>
</feature>
<feature type="compositionally biased region" description="Low complexity" evidence="1">
    <location>
        <begin position="550"/>
        <end position="565"/>
    </location>
</feature>
<feature type="compositionally biased region" description="Polar residues" evidence="1">
    <location>
        <begin position="246"/>
        <end position="258"/>
    </location>
</feature>
<comment type="caution">
    <text evidence="3">The sequence shown here is derived from an EMBL/GenBank/DDBJ whole genome shotgun (WGS) entry which is preliminary data.</text>
</comment>
<dbReference type="PANTHER" id="PTHR42736">
    <property type="entry name" value="PROTEIN-GLUTAMINE GAMMA-GLUTAMYLTRANSFERASE"/>
    <property type="match status" value="1"/>
</dbReference>
<feature type="compositionally biased region" description="Low complexity" evidence="1">
    <location>
        <begin position="216"/>
        <end position="239"/>
    </location>
</feature>
<feature type="compositionally biased region" description="Polar residues" evidence="1">
    <location>
        <begin position="357"/>
        <end position="376"/>
    </location>
</feature>
<dbReference type="EMBL" id="RDFA01000005">
    <property type="protein sequence ID" value="RXK47803.1"/>
    <property type="molecule type" value="Genomic_DNA"/>
</dbReference>
<dbReference type="SUPFAM" id="SSF54001">
    <property type="entry name" value="Cysteine proteinases"/>
    <property type="match status" value="1"/>
</dbReference>
<proteinExistence type="predicted"/>
<feature type="compositionally biased region" description="Low complexity" evidence="1">
    <location>
        <begin position="584"/>
        <end position="623"/>
    </location>
</feature>
<feature type="region of interest" description="Disordered" evidence="1">
    <location>
        <begin position="36"/>
        <end position="258"/>
    </location>
</feature>
<evidence type="ECO:0000259" key="2">
    <source>
        <dbReference type="SMART" id="SM00460"/>
    </source>
</evidence>
<dbReference type="InterPro" id="IPR052901">
    <property type="entry name" value="Bact_TGase-like"/>
</dbReference>
<feature type="compositionally biased region" description="Polar residues" evidence="1">
    <location>
        <begin position="155"/>
        <end position="170"/>
    </location>
</feature>
<feature type="region of interest" description="Disordered" evidence="1">
    <location>
        <begin position="530"/>
        <end position="676"/>
    </location>
</feature>
<evidence type="ECO:0000256" key="1">
    <source>
        <dbReference type="SAM" id="MobiDB-lite"/>
    </source>
</evidence>
<dbReference type="Pfam" id="PF13559">
    <property type="entry name" value="DUF4129"/>
    <property type="match status" value="1"/>
</dbReference>
<protein>
    <submittedName>
        <fullName evidence="3">DUF4129 domain-containing protein</fullName>
    </submittedName>
</protein>
<feature type="compositionally biased region" description="Gly residues" evidence="1">
    <location>
        <begin position="48"/>
        <end position="57"/>
    </location>
</feature>
<dbReference type="InterPro" id="IPR025403">
    <property type="entry name" value="TgpA-like_C"/>
</dbReference>
<feature type="compositionally biased region" description="Gly residues" evidence="1">
    <location>
        <begin position="66"/>
        <end position="77"/>
    </location>
</feature>
<feature type="compositionally biased region" description="Gly residues" evidence="1">
    <location>
        <begin position="88"/>
        <end position="108"/>
    </location>
</feature>